<name>A0AAW0SAN8_SCYPA</name>
<organism evidence="2 3">
    <name type="scientific">Scylla paramamosain</name>
    <name type="common">Mud crab</name>
    <dbReference type="NCBI Taxonomy" id="85552"/>
    <lineage>
        <taxon>Eukaryota</taxon>
        <taxon>Metazoa</taxon>
        <taxon>Ecdysozoa</taxon>
        <taxon>Arthropoda</taxon>
        <taxon>Crustacea</taxon>
        <taxon>Multicrustacea</taxon>
        <taxon>Malacostraca</taxon>
        <taxon>Eumalacostraca</taxon>
        <taxon>Eucarida</taxon>
        <taxon>Decapoda</taxon>
        <taxon>Pleocyemata</taxon>
        <taxon>Brachyura</taxon>
        <taxon>Eubrachyura</taxon>
        <taxon>Portunoidea</taxon>
        <taxon>Portunidae</taxon>
        <taxon>Portuninae</taxon>
        <taxon>Scylla</taxon>
    </lineage>
</organism>
<feature type="compositionally biased region" description="Basic and acidic residues" evidence="1">
    <location>
        <begin position="430"/>
        <end position="441"/>
    </location>
</feature>
<evidence type="ECO:0000313" key="3">
    <source>
        <dbReference type="Proteomes" id="UP001487740"/>
    </source>
</evidence>
<feature type="compositionally biased region" description="Low complexity" evidence="1">
    <location>
        <begin position="469"/>
        <end position="479"/>
    </location>
</feature>
<evidence type="ECO:0000313" key="2">
    <source>
        <dbReference type="EMBL" id="KAK8371832.1"/>
    </source>
</evidence>
<reference evidence="2 3" key="1">
    <citation type="submission" date="2023-03" db="EMBL/GenBank/DDBJ databases">
        <title>High-quality genome of Scylla paramamosain provides insights in environmental adaptation.</title>
        <authorList>
            <person name="Zhang L."/>
        </authorList>
    </citation>
    <scope>NUCLEOTIDE SEQUENCE [LARGE SCALE GENOMIC DNA]</scope>
    <source>
        <strain evidence="2">LZ_2023a</strain>
        <tissue evidence="2">Muscle</tissue>
    </source>
</reference>
<dbReference type="EMBL" id="JARAKH010006404">
    <property type="protein sequence ID" value="KAK8371832.1"/>
    <property type="molecule type" value="Genomic_DNA"/>
</dbReference>
<comment type="caution">
    <text evidence="2">The sequence shown here is derived from an EMBL/GenBank/DDBJ whole genome shotgun (WGS) entry which is preliminary data.</text>
</comment>
<feature type="compositionally biased region" description="Basic and acidic residues" evidence="1">
    <location>
        <begin position="209"/>
        <end position="218"/>
    </location>
</feature>
<feature type="region of interest" description="Disordered" evidence="1">
    <location>
        <begin position="209"/>
        <end position="254"/>
    </location>
</feature>
<feature type="compositionally biased region" description="Polar residues" evidence="1">
    <location>
        <begin position="1"/>
        <end position="19"/>
    </location>
</feature>
<feature type="compositionally biased region" description="Polar residues" evidence="1">
    <location>
        <begin position="549"/>
        <end position="560"/>
    </location>
</feature>
<gene>
    <name evidence="2" type="ORF">O3P69_015710</name>
</gene>
<protein>
    <submittedName>
        <fullName evidence="2">Uncharacterized protein</fullName>
    </submittedName>
</protein>
<feature type="region of interest" description="Disordered" evidence="1">
    <location>
        <begin position="456"/>
        <end position="587"/>
    </location>
</feature>
<feature type="compositionally biased region" description="Basic and acidic residues" evidence="1">
    <location>
        <begin position="480"/>
        <end position="491"/>
    </location>
</feature>
<evidence type="ECO:0000256" key="1">
    <source>
        <dbReference type="SAM" id="MobiDB-lite"/>
    </source>
</evidence>
<keyword evidence="3" id="KW-1185">Reference proteome</keyword>
<feature type="compositionally biased region" description="Basic and acidic residues" evidence="1">
    <location>
        <begin position="511"/>
        <end position="528"/>
    </location>
</feature>
<proteinExistence type="predicted"/>
<dbReference type="AlphaFoldDB" id="A0AAW0SAN8"/>
<feature type="region of interest" description="Disordered" evidence="1">
    <location>
        <begin position="1"/>
        <end position="46"/>
    </location>
</feature>
<feature type="compositionally biased region" description="Low complexity" evidence="1">
    <location>
        <begin position="492"/>
        <end position="502"/>
    </location>
</feature>
<feature type="compositionally biased region" description="Basic residues" evidence="1">
    <location>
        <begin position="562"/>
        <end position="571"/>
    </location>
</feature>
<accession>A0AAW0SAN8</accession>
<feature type="region of interest" description="Disordered" evidence="1">
    <location>
        <begin position="423"/>
        <end position="444"/>
    </location>
</feature>
<sequence length="587" mass="64835">MTGTQTVTTVSGEKQTVATVSAEKHANSSKRGAMNKTKPDKRNKAPRKAGCCAFIHAFLRLFTRKKRGQEKPAMIHTSLEEALPVLTHLGESALHHTVMEEHGPDVEHLMKEHEVKEHLLEEQEIEQHLMEEQKLKDHMMEEQKVKDHMMEEQKVEGHVIKEQEVKEPLMEEQEVKEPLMEEQEVKEHLMEEQEIEEHLMEEAVLEEAVKEQPVRDKSMAAQPAVEEPDDSDSDFDDDVADDSGPKQSSWEECPRLAWQGKASLGKAENNSMMATAPPSAAPSTTHELLPWPQGAARTFHSSAVDPPTTLVMGTNKHETDHLLTQATDRVVFFHMDDLPSAHVYLQLEPKAVKTWAQEVDEAEEKGLDVFAPQTNCLPYSLILHCETGASAENEAAAAAATEIKMSATQKRRARRRALAEALKASAESEAAAKPEETRVSSENKAAAAAATEIKLSASQKRRTRRKALAEALKASAEGEAAAKPEKTRAAAENEASAARMNSVARPPCAEKTSRADCTKRSRTPDRKPIWASPSARASENDRGPLVTEATANPATHGGTSATRRRRARRKALASWTKSEARLVASTH</sequence>
<dbReference type="Proteomes" id="UP001487740">
    <property type="component" value="Unassembled WGS sequence"/>
</dbReference>
<feature type="compositionally biased region" description="Acidic residues" evidence="1">
    <location>
        <begin position="226"/>
        <end position="241"/>
    </location>
</feature>